<dbReference type="AlphaFoldDB" id="A0AAN9KFD3"/>
<feature type="domain" description="MRN complex-interacting protein N-terminal" evidence="1">
    <location>
        <begin position="11"/>
        <end position="98"/>
    </location>
</feature>
<name>A0AAN9KFD3_CANGL</name>
<dbReference type="GO" id="GO:0003682">
    <property type="term" value="F:chromatin binding"/>
    <property type="evidence" value="ECO:0007669"/>
    <property type="project" value="TreeGrafter"/>
</dbReference>
<protein>
    <recommendedName>
        <fullName evidence="1">MRN complex-interacting protein N-terminal domain-containing protein</fullName>
    </recommendedName>
</protein>
<sequence>MSSSSTVFIALQCCQCSTMQVKQKKKSSNKWSCAVCNQKQSVGKVFAQGFMAKDIRKFVQSFNMSRKSLDDGEWPLAGTLDPSPEHNIAEVNQKNKRNDWSSYLDQEDHHTVKEREQDHDGDDVEPLVVTELPKAMFKKRRLEENSTAGRDKLSKRPLYHNSQEEPMIDHRKVTSLTEGNAERNNHVTPDNLSTQKYKPSISRATSKWNDYLSEDNDNLELGSHRSFNFKDRSGPWNNNVLEAITSEQRVEDDIHPDFI</sequence>
<organism evidence="2 3">
    <name type="scientific">Canavalia gladiata</name>
    <name type="common">Sword bean</name>
    <name type="synonym">Dolichos gladiatus</name>
    <dbReference type="NCBI Taxonomy" id="3824"/>
    <lineage>
        <taxon>Eukaryota</taxon>
        <taxon>Viridiplantae</taxon>
        <taxon>Streptophyta</taxon>
        <taxon>Embryophyta</taxon>
        <taxon>Tracheophyta</taxon>
        <taxon>Spermatophyta</taxon>
        <taxon>Magnoliopsida</taxon>
        <taxon>eudicotyledons</taxon>
        <taxon>Gunneridae</taxon>
        <taxon>Pentapetalae</taxon>
        <taxon>rosids</taxon>
        <taxon>fabids</taxon>
        <taxon>Fabales</taxon>
        <taxon>Fabaceae</taxon>
        <taxon>Papilionoideae</taxon>
        <taxon>50 kb inversion clade</taxon>
        <taxon>NPAAA clade</taxon>
        <taxon>indigoferoid/millettioid clade</taxon>
        <taxon>Phaseoleae</taxon>
        <taxon>Canavalia</taxon>
    </lineage>
</organism>
<dbReference type="PANTHER" id="PTHR15863">
    <property type="entry name" value="MRN COMPLEX-INTERACTING PROTEIN"/>
    <property type="match status" value="1"/>
</dbReference>
<comment type="caution">
    <text evidence="2">The sequence shown here is derived from an EMBL/GenBank/DDBJ whole genome shotgun (WGS) entry which is preliminary data.</text>
</comment>
<evidence type="ECO:0000313" key="3">
    <source>
        <dbReference type="Proteomes" id="UP001367508"/>
    </source>
</evidence>
<dbReference type="EMBL" id="JAYMYQ010000008">
    <property type="protein sequence ID" value="KAK7315386.1"/>
    <property type="molecule type" value="Genomic_DNA"/>
</dbReference>
<dbReference type="GO" id="GO:0007095">
    <property type="term" value="P:mitotic G2 DNA damage checkpoint signaling"/>
    <property type="evidence" value="ECO:0007669"/>
    <property type="project" value="TreeGrafter"/>
</dbReference>
<proteinExistence type="predicted"/>
<dbReference type="InterPro" id="IPR032739">
    <property type="entry name" value="MRNIP"/>
</dbReference>
<evidence type="ECO:0000313" key="2">
    <source>
        <dbReference type="EMBL" id="KAK7315386.1"/>
    </source>
</evidence>
<dbReference type="GO" id="GO:0005634">
    <property type="term" value="C:nucleus"/>
    <property type="evidence" value="ECO:0007669"/>
    <property type="project" value="TreeGrafter"/>
</dbReference>
<gene>
    <name evidence="2" type="ORF">VNO77_33932</name>
</gene>
<dbReference type="Pfam" id="PF15749">
    <property type="entry name" value="MRNIP"/>
    <property type="match status" value="1"/>
</dbReference>
<keyword evidence="3" id="KW-1185">Reference proteome</keyword>
<accession>A0AAN9KFD3</accession>
<dbReference type="Proteomes" id="UP001367508">
    <property type="component" value="Unassembled WGS sequence"/>
</dbReference>
<dbReference type="InterPro" id="IPR049472">
    <property type="entry name" value="MRNIP_N"/>
</dbReference>
<reference evidence="2 3" key="1">
    <citation type="submission" date="2024-01" db="EMBL/GenBank/DDBJ databases">
        <title>The genomes of 5 underutilized Papilionoideae crops provide insights into root nodulation and disease resistanc.</title>
        <authorList>
            <person name="Jiang F."/>
        </authorList>
    </citation>
    <scope>NUCLEOTIDE SEQUENCE [LARGE SCALE GENOMIC DNA]</scope>
    <source>
        <strain evidence="2">LVBAO_FW01</strain>
        <tissue evidence="2">Leaves</tissue>
    </source>
</reference>
<evidence type="ECO:0000259" key="1">
    <source>
        <dbReference type="Pfam" id="PF15749"/>
    </source>
</evidence>
<dbReference type="PANTHER" id="PTHR15863:SF2">
    <property type="entry name" value="MRN COMPLEX-INTERACTING PROTEIN"/>
    <property type="match status" value="1"/>
</dbReference>